<evidence type="ECO:0000313" key="6">
    <source>
        <dbReference type="EMBL" id="SDX09821.1"/>
    </source>
</evidence>
<keyword evidence="2 5" id="KW-0812">Transmembrane</keyword>
<evidence type="ECO:0000256" key="3">
    <source>
        <dbReference type="ARBA" id="ARBA00022989"/>
    </source>
</evidence>
<feature type="transmembrane region" description="Helical" evidence="5">
    <location>
        <begin position="59"/>
        <end position="78"/>
    </location>
</feature>
<comment type="subcellular location">
    <subcellularLocation>
        <location evidence="1">Endomembrane system</location>
        <topology evidence="1">Multi-pass membrane protein</topology>
    </subcellularLocation>
</comment>
<protein>
    <submittedName>
        <fullName evidence="6">Protein-S-isoprenylcysteine O-methyltransferase Ste14</fullName>
    </submittedName>
</protein>
<keyword evidence="4 5" id="KW-0472">Membrane</keyword>
<dbReference type="InterPro" id="IPR007318">
    <property type="entry name" value="Phopholipid_MeTrfase"/>
</dbReference>
<feature type="transmembrane region" description="Helical" evidence="5">
    <location>
        <begin position="139"/>
        <end position="168"/>
    </location>
</feature>
<dbReference type="AlphaFoldDB" id="A0A1H2YXL5"/>
<feature type="transmembrane region" description="Helical" evidence="5">
    <location>
        <begin position="17"/>
        <end position="38"/>
    </location>
</feature>
<dbReference type="EMBL" id="FNMZ01000003">
    <property type="protein sequence ID" value="SDX09821.1"/>
    <property type="molecule type" value="Genomic_DNA"/>
</dbReference>
<dbReference type="GO" id="GO:0008168">
    <property type="term" value="F:methyltransferase activity"/>
    <property type="evidence" value="ECO:0007669"/>
    <property type="project" value="UniProtKB-KW"/>
</dbReference>
<dbReference type="Pfam" id="PF04191">
    <property type="entry name" value="PEMT"/>
    <property type="match status" value="1"/>
</dbReference>
<dbReference type="GO" id="GO:0032259">
    <property type="term" value="P:methylation"/>
    <property type="evidence" value="ECO:0007669"/>
    <property type="project" value="UniProtKB-KW"/>
</dbReference>
<dbReference type="STRING" id="356660.SAMN05444336_103294"/>
<keyword evidence="7" id="KW-1185">Reference proteome</keyword>
<evidence type="ECO:0000256" key="5">
    <source>
        <dbReference type="SAM" id="Phobius"/>
    </source>
</evidence>
<dbReference type="Gene3D" id="1.20.120.1630">
    <property type="match status" value="1"/>
</dbReference>
<keyword evidence="3 5" id="KW-1133">Transmembrane helix</keyword>
<sequence>MPAPLITEFVPDALPGIVLGLTLAAAAALAGLLGRAFLDRDFAFWPAPDRKSWQHRAAFGLFRVFCGGTVVFALLDWGTMGWDHWSRIAIGAPLMIGAFAVTLRGYAFLGLDNTYCAADGLVTGGIYACSRNPQYVSSVLATVGLAVFAGSWITLGLAGALFGLYLLFALNEERWLHASYGERFARYFQEVPRFLDARSLRRAREALAD</sequence>
<evidence type="ECO:0000313" key="7">
    <source>
        <dbReference type="Proteomes" id="UP000199118"/>
    </source>
</evidence>
<dbReference type="RefSeq" id="WP_092681615.1">
    <property type="nucleotide sequence ID" value="NZ_FNMZ01000003.1"/>
</dbReference>
<dbReference type="Proteomes" id="UP000199118">
    <property type="component" value="Unassembled WGS sequence"/>
</dbReference>
<organism evidence="6 7">
    <name type="scientific">Albimonas donghaensis</name>
    <dbReference type="NCBI Taxonomy" id="356660"/>
    <lineage>
        <taxon>Bacteria</taxon>
        <taxon>Pseudomonadati</taxon>
        <taxon>Pseudomonadota</taxon>
        <taxon>Alphaproteobacteria</taxon>
        <taxon>Rhodobacterales</taxon>
        <taxon>Paracoccaceae</taxon>
        <taxon>Albimonas</taxon>
    </lineage>
</organism>
<name>A0A1H2YXL5_9RHOB</name>
<keyword evidence="6" id="KW-0489">Methyltransferase</keyword>
<evidence type="ECO:0000256" key="1">
    <source>
        <dbReference type="ARBA" id="ARBA00004127"/>
    </source>
</evidence>
<keyword evidence="6" id="KW-0808">Transferase</keyword>
<dbReference type="OrthoDB" id="9811969at2"/>
<dbReference type="GO" id="GO:0012505">
    <property type="term" value="C:endomembrane system"/>
    <property type="evidence" value="ECO:0007669"/>
    <property type="project" value="UniProtKB-SubCell"/>
</dbReference>
<accession>A0A1H2YXL5</accession>
<proteinExistence type="predicted"/>
<reference evidence="6 7" key="1">
    <citation type="submission" date="2016-10" db="EMBL/GenBank/DDBJ databases">
        <authorList>
            <person name="de Groot N.N."/>
        </authorList>
    </citation>
    <scope>NUCLEOTIDE SEQUENCE [LARGE SCALE GENOMIC DNA]</scope>
    <source>
        <strain evidence="6 7">DSM 17890</strain>
    </source>
</reference>
<gene>
    <name evidence="6" type="ORF">SAMN05444336_103294</name>
</gene>
<evidence type="ECO:0000256" key="4">
    <source>
        <dbReference type="ARBA" id="ARBA00023136"/>
    </source>
</evidence>
<feature type="transmembrane region" description="Helical" evidence="5">
    <location>
        <begin position="84"/>
        <end position="103"/>
    </location>
</feature>
<evidence type="ECO:0000256" key="2">
    <source>
        <dbReference type="ARBA" id="ARBA00022692"/>
    </source>
</evidence>